<evidence type="ECO:0000313" key="2">
    <source>
        <dbReference type="EMBL" id="SFB22699.1"/>
    </source>
</evidence>
<accession>A0A1I0ZAB1</accession>
<dbReference type="OrthoDB" id="4824179at2"/>
<name>A0A1I0ZAB1_9CELL</name>
<reference evidence="3" key="1">
    <citation type="submission" date="2016-10" db="EMBL/GenBank/DDBJ databases">
        <authorList>
            <person name="Varghese N."/>
            <person name="Submissions S."/>
        </authorList>
    </citation>
    <scope>NUCLEOTIDE SEQUENCE [LARGE SCALE GENOMIC DNA]</scope>
    <source>
        <strain evidence="3">CGMCC 4.6945</strain>
    </source>
</reference>
<dbReference type="AlphaFoldDB" id="A0A1I0ZAB1"/>
<feature type="region of interest" description="Disordered" evidence="1">
    <location>
        <begin position="104"/>
        <end position="144"/>
    </location>
</feature>
<evidence type="ECO:0000256" key="1">
    <source>
        <dbReference type="SAM" id="MobiDB-lite"/>
    </source>
</evidence>
<dbReference type="Proteomes" id="UP000199012">
    <property type="component" value="Unassembled WGS sequence"/>
</dbReference>
<protein>
    <submittedName>
        <fullName evidence="2">Uncharacterized protein</fullName>
    </submittedName>
</protein>
<dbReference type="STRING" id="988821.SAMN05421867_11089"/>
<dbReference type="EMBL" id="FOKA01000010">
    <property type="protein sequence ID" value="SFB22699.1"/>
    <property type="molecule type" value="Genomic_DNA"/>
</dbReference>
<sequence>MAFFRRRDRVRADLVEGFAVTEAVALQTALVGALRPAERASGAAVPAELVLEAGLDGRVVVVWRNAVVGFVPPARERELAVRVAGAGRALLTVAGAVHRDGPSGPWRVWAGPVPPAGFPRPAPDEDRLAPPPRRVLGIPLTDGP</sequence>
<proteinExistence type="predicted"/>
<organism evidence="2 3">
    <name type="scientific">Cellulomonas marina</name>
    <dbReference type="NCBI Taxonomy" id="988821"/>
    <lineage>
        <taxon>Bacteria</taxon>
        <taxon>Bacillati</taxon>
        <taxon>Actinomycetota</taxon>
        <taxon>Actinomycetes</taxon>
        <taxon>Micrococcales</taxon>
        <taxon>Cellulomonadaceae</taxon>
        <taxon>Cellulomonas</taxon>
    </lineage>
</organism>
<keyword evidence="3" id="KW-1185">Reference proteome</keyword>
<evidence type="ECO:0000313" key="3">
    <source>
        <dbReference type="Proteomes" id="UP000199012"/>
    </source>
</evidence>
<dbReference type="RefSeq" id="WP_139224437.1">
    <property type="nucleotide sequence ID" value="NZ_BONM01000011.1"/>
</dbReference>
<gene>
    <name evidence="2" type="ORF">SAMN05421867_11089</name>
</gene>
<feature type="compositionally biased region" description="Pro residues" evidence="1">
    <location>
        <begin position="112"/>
        <end position="121"/>
    </location>
</feature>